<keyword evidence="1" id="KW-1133">Transmembrane helix</keyword>
<organism evidence="2 3">
    <name type="scientific">Caerostris extrusa</name>
    <name type="common">Bark spider</name>
    <name type="synonym">Caerostris bankana</name>
    <dbReference type="NCBI Taxonomy" id="172846"/>
    <lineage>
        <taxon>Eukaryota</taxon>
        <taxon>Metazoa</taxon>
        <taxon>Ecdysozoa</taxon>
        <taxon>Arthropoda</taxon>
        <taxon>Chelicerata</taxon>
        <taxon>Arachnida</taxon>
        <taxon>Araneae</taxon>
        <taxon>Araneomorphae</taxon>
        <taxon>Entelegynae</taxon>
        <taxon>Araneoidea</taxon>
        <taxon>Araneidae</taxon>
        <taxon>Caerostris</taxon>
    </lineage>
</organism>
<reference evidence="2 3" key="1">
    <citation type="submission" date="2021-06" db="EMBL/GenBank/DDBJ databases">
        <title>Caerostris extrusa draft genome.</title>
        <authorList>
            <person name="Kono N."/>
            <person name="Arakawa K."/>
        </authorList>
    </citation>
    <scope>NUCLEOTIDE SEQUENCE [LARGE SCALE GENOMIC DNA]</scope>
</reference>
<proteinExistence type="predicted"/>
<evidence type="ECO:0000256" key="1">
    <source>
        <dbReference type="SAM" id="Phobius"/>
    </source>
</evidence>
<name>A0AAV4Y1Z1_CAEEX</name>
<accession>A0AAV4Y1Z1</accession>
<evidence type="ECO:0000313" key="3">
    <source>
        <dbReference type="Proteomes" id="UP001054945"/>
    </source>
</evidence>
<keyword evidence="1" id="KW-0812">Transmembrane</keyword>
<keyword evidence="3" id="KW-1185">Reference proteome</keyword>
<feature type="transmembrane region" description="Helical" evidence="1">
    <location>
        <begin position="249"/>
        <end position="268"/>
    </location>
</feature>
<sequence length="322" mass="37776">MDLHIQCTAEKLVLYGTKSFVADICCSKLAHGLPHTETGTRLTTHGSTYPVYNQRNEFSMVQKSFVADICCSRKLAHGLPHTDLHIQFTIREMSSLWYKEFCRRHLLQQETGTRLTTHGSTYPVYNQRNEFSMVQRVLSQTFAAAGNWHTASAIWKMHIYLKFHFHNDMLYFYASNVQQRNDLFCVFMDLHQSSWYNQRNAYHTDLHILKRSQTFAAKSFVADIWYCSRKLAHGFPPSGKCIFLLKLHFRYLFISNAMLCFMLVKYSLYNSKTIYFAFYSKDLHNQFEIREIMVQKEFLSQTLCCSRKLAHGLPPPGKFIFI</sequence>
<dbReference type="Proteomes" id="UP001054945">
    <property type="component" value="Unassembled WGS sequence"/>
</dbReference>
<gene>
    <name evidence="2" type="ORF">CEXT_478741</name>
</gene>
<evidence type="ECO:0000313" key="2">
    <source>
        <dbReference type="EMBL" id="GIZ00006.1"/>
    </source>
</evidence>
<protein>
    <submittedName>
        <fullName evidence="2">Uncharacterized protein</fullName>
    </submittedName>
</protein>
<dbReference type="EMBL" id="BPLR01001102">
    <property type="protein sequence ID" value="GIZ00006.1"/>
    <property type="molecule type" value="Genomic_DNA"/>
</dbReference>
<dbReference type="AlphaFoldDB" id="A0AAV4Y1Z1"/>
<keyword evidence="1" id="KW-0472">Membrane</keyword>
<comment type="caution">
    <text evidence="2">The sequence shown here is derived from an EMBL/GenBank/DDBJ whole genome shotgun (WGS) entry which is preliminary data.</text>
</comment>